<keyword evidence="1" id="KW-0732">Signal</keyword>
<evidence type="ECO:0000313" key="3">
    <source>
        <dbReference type="Proteomes" id="UP000317078"/>
    </source>
</evidence>
<feature type="chain" id="PRO_5021434011" description="Lipoprotein" evidence="1">
    <location>
        <begin position="25"/>
        <end position="139"/>
    </location>
</feature>
<dbReference type="OrthoDB" id="9850020at2"/>
<feature type="signal peptide" evidence="1">
    <location>
        <begin position="1"/>
        <end position="24"/>
    </location>
</feature>
<proteinExistence type="predicted"/>
<keyword evidence="3" id="KW-1185">Reference proteome</keyword>
<evidence type="ECO:0000256" key="1">
    <source>
        <dbReference type="SAM" id="SignalP"/>
    </source>
</evidence>
<sequence>MSAPGTARRVVAAMLAAAALAACAAEVPPAPRPESAARAPAPPPGAMVLALPGAPAAPRALLGALTRGGPAVCEAAVEARLEPAGNGLFVLFLRPPGLLLTPESVLRRAAGPPGAPELALAGANNGRCDYLFRPAPGGA</sequence>
<gene>
    <name evidence="2" type="ORF">EAH89_21050</name>
</gene>
<dbReference type="AlphaFoldDB" id="A0A502FJD5"/>
<name>A0A502FJD5_9PROT</name>
<comment type="caution">
    <text evidence="2">The sequence shown here is derived from an EMBL/GenBank/DDBJ whole genome shotgun (WGS) entry which is preliminary data.</text>
</comment>
<evidence type="ECO:0008006" key="4">
    <source>
        <dbReference type="Google" id="ProtNLM"/>
    </source>
</evidence>
<dbReference type="EMBL" id="RCZP01000028">
    <property type="protein sequence ID" value="TPG49504.1"/>
    <property type="molecule type" value="Genomic_DNA"/>
</dbReference>
<dbReference type="Proteomes" id="UP000317078">
    <property type="component" value="Unassembled WGS sequence"/>
</dbReference>
<organism evidence="2 3">
    <name type="scientific">Muricoccus nepalensis</name>
    <dbReference type="NCBI Taxonomy" id="1854500"/>
    <lineage>
        <taxon>Bacteria</taxon>
        <taxon>Pseudomonadati</taxon>
        <taxon>Pseudomonadota</taxon>
        <taxon>Alphaproteobacteria</taxon>
        <taxon>Acetobacterales</taxon>
        <taxon>Roseomonadaceae</taxon>
        <taxon>Muricoccus</taxon>
    </lineage>
</organism>
<reference evidence="2 3" key="1">
    <citation type="journal article" date="2019" name="Environ. Microbiol.">
        <title>Species interactions and distinct microbial communities in high Arctic permafrost affected cryosols are associated with the CH4 and CO2 gas fluxes.</title>
        <authorList>
            <person name="Altshuler I."/>
            <person name="Hamel J."/>
            <person name="Turney S."/>
            <person name="Magnuson E."/>
            <person name="Levesque R."/>
            <person name="Greer C."/>
            <person name="Whyte L.G."/>
        </authorList>
    </citation>
    <scope>NUCLEOTIDE SEQUENCE [LARGE SCALE GENOMIC DNA]</scope>
    <source>
        <strain evidence="2 3">S9.3B</strain>
    </source>
</reference>
<protein>
    <recommendedName>
        <fullName evidence="4">Lipoprotein</fullName>
    </recommendedName>
</protein>
<dbReference type="RefSeq" id="WP_140885708.1">
    <property type="nucleotide sequence ID" value="NZ_RCZP01000028.1"/>
</dbReference>
<evidence type="ECO:0000313" key="2">
    <source>
        <dbReference type="EMBL" id="TPG49504.1"/>
    </source>
</evidence>
<accession>A0A502FJD5</accession>